<gene>
    <name evidence="1" type="ORF">SALB_05852</name>
</gene>
<reference evidence="1 2" key="1">
    <citation type="journal article" date="2019" name="Microbiol. Resour. Announc.">
        <title>Draft Genome Sequence of the Most Traditional epsilon-Poly-l-Lysine Producer, Streptomyces albulus NBRC14147.</title>
        <authorList>
            <person name="Yamanaka K."/>
            <person name="Hamano Y."/>
        </authorList>
    </citation>
    <scope>NUCLEOTIDE SEQUENCE [LARGE SCALE GENOMIC DNA]</scope>
    <source>
        <strain evidence="1 2">NBRC 14147</strain>
    </source>
</reference>
<proteinExistence type="predicted"/>
<name>A0A059W7T9_STRNR</name>
<dbReference type="Proteomes" id="UP000288351">
    <property type="component" value="Unassembled WGS sequence"/>
</dbReference>
<dbReference type="EMBL" id="BHXC01000007">
    <property type="protein sequence ID" value="GCB93075.1"/>
    <property type="molecule type" value="Genomic_DNA"/>
</dbReference>
<accession>A0A059W7T9</accession>
<evidence type="ECO:0000313" key="1">
    <source>
        <dbReference type="EMBL" id="GCB93075.1"/>
    </source>
</evidence>
<dbReference type="AlphaFoldDB" id="A0A059W7T9"/>
<organism evidence="1 2">
    <name type="scientific">Streptomyces noursei</name>
    <name type="common">Streptomyces albulus</name>
    <dbReference type="NCBI Taxonomy" id="1971"/>
    <lineage>
        <taxon>Bacteria</taxon>
        <taxon>Bacillati</taxon>
        <taxon>Actinomycetota</taxon>
        <taxon>Actinomycetes</taxon>
        <taxon>Kitasatosporales</taxon>
        <taxon>Streptomycetaceae</taxon>
        <taxon>Streptomyces</taxon>
    </lineage>
</organism>
<dbReference type="STRING" id="68570.DC74_4921"/>
<comment type="caution">
    <text evidence="1">The sequence shown here is derived from an EMBL/GenBank/DDBJ whole genome shotgun (WGS) entry which is preliminary data.</text>
</comment>
<evidence type="ECO:0000313" key="2">
    <source>
        <dbReference type="Proteomes" id="UP000288351"/>
    </source>
</evidence>
<dbReference type="RefSeq" id="WP_016571214.1">
    <property type="nucleotide sequence ID" value="NZ_BHXC01000007.1"/>
</dbReference>
<dbReference type="eggNOG" id="ENOG5031XE8">
    <property type="taxonomic scope" value="Bacteria"/>
</dbReference>
<sequence>MSDRDELGAVMIGAREIYDELVALRGDVRSLTQTHEAVTQTLADHESRLRGLERWRYALPLAAVTSLGTLIAALVKAAGA</sequence>
<protein>
    <submittedName>
        <fullName evidence="1">Uncharacterized protein</fullName>
    </submittedName>
</protein>